<dbReference type="SMART" id="SM00267">
    <property type="entry name" value="GGDEF"/>
    <property type="match status" value="1"/>
</dbReference>
<protein>
    <submittedName>
        <fullName evidence="5">Diguanylate cyclase (GGDEF) domain-containing protein</fullName>
    </submittedName>
</protein>
<dbReference type="GO" id="GO:0007165">
    <property type="term" value="P:signal transduction"/>
    <property type="evidence" value="ECO:0007669"/>
    <property type="project" value="InterPro"/>
</dbReference>
<comment type="caution">
    <text evidence="5">The sequence shown here is derived from an EMBL/GenBank/DDBJ whole genome shotgun (WGS) entry which is preliminary data.</text>
</comment>
<dbReference type="PROSITE" id="PS50885">
    <property type="entry name" value="HAMP"/>
    <property type="match status" value="1"/>
</dbReference>
<evidence type="ECO:0000256" key="1">
    <source>
        <dbReference type="SAM" id="Phobius"/>
    </source>
</evidence>
<dbReference type="CDD" id="cd01949">
    <property type="entry name" value="GGDEF"/>
    <property type="match status" value="1"/>
</dbReference>
<dbReference type="CDD" id="cd01948">
    <property type="entry name" value="EAL"/>
    <property type="match status" value="1"/>
</dbReference>
<dbReference type="InterPro" id="IPR003660">
    <property type="entry name" value="HAMP_dom"/>
</dbReference>
<dbReference type="AlphaFoldDB" id="A0AAQ1JTW1"/>
<dbReference type="SUPFAM" id="SSF55073">
    <property type="entry name" value="Nucleotide cyclase"/>
    <property type="match status" value="1"/>
</dbReference>
<sequence>MDHTMKPASRAPQARDAWSLRSATAALRRSIRTRTKLHIGIFIVLFAAQTLLLTSQLLAVNHALEHAEHAEQEPAAHAFQDRYADRNSDELGERNERPAHALDNVQAVPARLVLIDRQGLRETDLRNLRDDSLQTAGDERALGVHDAARHARQLVKRTLEAALAIACLTLLLGVALFRHVERTMLQPLLAITDSLVRLARGEEIHTLPDLERTDEIGAMAKAFDALCARSRELKDAHEATRAAEAHAQALARHDPLTGLPNRRLLAAEMGAAFEQARRRGSGYLVIVIDLDRFKPVNDLYGHAAGDAVLCEIAARLRRNVRERDTVARLGGDEFAVLALAPHDEQADVARELAQRLLAAVRAPIDVDGARLNVDASIGIACCPRDGEDADDLLRAADIAMYRAKCEGKGTYRFFEQKMDDELREQATLESDVRRALAGGEIRPYYQPLVRLADGQTAGFEILARWHHAERGWVPPDLFVPLIEQMGIAPVFMAAILRRACRDALRWPERYRLAFNISPAQFKDEQLVSLLLPILADEGFPPERLEIEITESALMCDFDIARAVLAQFRGAGLSMSLDDFGTGYSSLQHLHELHFDKLKIDRSFVLSMATCSESAKIVDAIVALASNLGMATVAEGVETRELARMLRLKGCEYAQGYYFGKAMAARDIDALLNVDRANALAQDAA</sequence>
<dbReference type="SMART" id="SM00052">
    <property type="entry name" value="EAL"/>
    <property type="match status" value="1"/>
</dbReference>
<dbReference type="NCBIfam" id="TIGR00254">
    <property type="entry name" value="GGDEF"/>
    <property type="match status" value="1"/>
</dbReference>
<name>A0AAQ1JTW1_9BURK</name>
<dbReference type="SUPFAM" id="SSF141868">
    <property type="entry name" value="EAL domain-like"/>
    <property type="match status" value="1"/>
</dbReference>
<feature type="domain" description="GGDEF" evidence="4">
    <location>
        <begin position="281"/>
        <end position="416"/>
    </location>
</feature>
<dbReference type="EMBL" id="FNZM01000006">
    <property type="protein sequence ID" value="SEJ59780.1"/>
    <property type="molecule type" value="Genomic_DNA"/>
</dbReference>
<dbReference type="InterPro" id="IPR052155">
    <property type="entry name" value="Biofilm_reg_signaling"/>
</dbReference>
<dbReference type="Gene3D" id="6.10.340.10">
    <property type="match status" value="1"/>
</dbReference>
<dbReference type="Pfam" id="PF00563">
    <property type="entry name" value="EAL"/>
    <property type="match status" value="1"/>
</dbReference>
<feature type="domain" description="EAL" evidence="2">
    <location>
        <begin position="425"/>
        <end position="675"/>
    </location>
</feature>
<keyword evidence="1" id="KW-0812">Transmembrane</keyword>
<evidence type="ECO:0000313" key="5">
    <source>
        <dbReference type="EMBL" id="SEJ59780.1"/>
    </source>
</evidence>
<dbReference type="FunFam" id="3.30.70.270:FF:000001">
    <property type="entry name" value="Diguanylate cyclase domain protein"/>
    <property type="match status" value="1"/>
</dbReference>
<feature type="domain" description="HAMP" evidence="3">
    <location>
        <begin position="182"/>
        <end position="235"/>
    </location>
</feature>
<dbReference type="Pfam" id="PF00990">
    <property type="entry name" value="GGDEF"/>
    <property type="match status" value="1"/>
</dbReference>
<dbReference type="Proteomes" id="UP000183529">
    <property type="component" value="Unassembled WGS sequence"/>
</dbReference>
<evidence type="ECO:0000259" key="4">
    <source>
        <dbReference type="PROSITE" id="PS50887"/>
    </source>
</evidence>
<dbReference type="Gene3D" id="3.30.70.270">
    <property type="match status" value="1"/>
</dbReference>
<evidence type="ECO:0000259" key="2">
    <source>
        <dbReference type="PROSITE" id="PS50883"/>
    </source>
</evidence>
<proteinExistence type="predicted"/>
<dbReference type="PROSITE" id="PS50883">
    <property type="entry name" value="EAL"/>
    <property type="match status" value="1"/>
</dbReference>
<organism evidence="5 6">
    <name type="scientific">Paraburkholderia tropica</name>
    <dbReference type="NCBI Taxonomy" id="92647"/>
    <lineage>
        <taxon>Bacteria</taxon>
        <taxon>Pseudomonadati</taxon>
        <taxon>Pseudomonadota</taxon>
        <taxon>Betaproteobacteria</taxon>
        <taxon>Burkholderiales</taxon>
        <taxon>Burkholderiaceae</taxon>
        <taxon>Paraburkholderia</taxon>
    </lineage>
</organism>
<dbReference type="SUPFAM" id="SSF158472">
    <property type="entry name" value="HAMP domain-like"/>
    <property type="match status" value="1"/>
</dbReference>
<dbReference type="InterPro" id="IPR000160">
    <property type="entry name" value="GGDEF_dom"/>
</dbReference>
<keyword evidence="1" id="KW-0472">Membrane</keyword>
<dbReference type="Gene3D" id="3.20.20.450">
    <property type="entry name" value="EAL domain"/>
    <property type="match status" value="1"/>
</dbReference>
<evidence type="ECO:0000313" key="6">
    <source>
        <dbReference type="Proteomes" id="UP000183529"/>
    </source>
</evidence>
<dbReference type="GO" id="GO:0016020">
    <property type="term" value="C:membrane"/>
    <property type="evidence" value="ECO:0007669"/>
    <property type="project" value="InterPro"/>
</dbReference>
<dbReference type="PROSITE" id="PS50887">
    <property type="entry name" value="GGDEF"/>
    <property type="match status" value="1"/>
</dbReference>
<dbReference type="Pfam" id="PF00672">
    <property type="entry name" value="HAMP"/>
    <property type="match status" value="1"/>
</dbReference>
<dbReference type="InterPro" id="IPR043128">
    <property type="entry name" value="Rev_trsase/Diguanyl_cyclase"/>
</dbReference>
<gene>
    <name evidence="5" type="ORF">SAMN05216550_106157</name>
</gene>
<accession>A0AAQ1JTW1</accession>
<evidence type="ECO:0000259" key="3">
    <source>
        <dbReference type="PROSITE" id="PS50885"/>
    </source>
</evidence>
<feature type="transmembrane region" description="Helical" evidence="1">
    <location>
        <begin position="37"/>
        <end position="59"/>
    </location>
</feature>
<dbReference type="GO" id="GO:0003824">
    <property type="term" value="F:catalytic activity"/>
    <property type="evidence" value="ECO:0007669"/>
    <property type="project" value="UniProtKB-ARBA"/>
</dbReference>
<dbReference type="InterPro" id="IPR035919">
    <property type="entry name" value="EAL_sf"/>
</dbReference>
<dbReference type="PANTHER" id="PTHR44757:SF2">
    <property type="entry name" value="BIOFILM ARCHITECTURE MAINTENANCE PROTEIN MBAA"/>
    <property type="match status" value="1"/>
</dbReference>
<reference evidence="5 6" key="1">
    <citation type="submission" date="2016-10" db="EMBL/GenBank/DDBJ databases">
        <authorList>
            <person name="Varghese N."/>
            <person name="Submissions S."/>
        </authorList>
    </citation>
    <scope>NUCLEOTIDE SEQUENCE [LARGE SCALE GENOMIC DNA]</scope>
    <source>
        <strain evidence="5 6">LMG 22274</strain>
    </source>
</reference>
<keyword evidence="1" id="KW-1133">Transmembrane helix</keyword>
<dbReference type="PANTHER" id="PTHR44757">
    <property type="entry name" value="DIGUANYLATE CYCLASE DGCP"/>
    <property type="match status" value="1"/>
</dbReference>
<dbReference type="InterPro" id="IPR001633">
    <property type="entry name" value="EAL_dom"/>
</dbReference>
<dbReference type="InterPro" id="IPR029787">
    <property type="entry name" value="Nucleotide_cyclase"/>
</dbReference>